<evidence type="ECO:0000313" key="2">
    <source>
        <dbReference type="Proteomes" id="UP000596660"/>
    </source>
</evidence>
<proteinExistence type="predicted"/>
<dbReference type="AlphaFoldDB" id="A0A803N476"/>
<name>A0A803N476_CHEQI</name>
<accession>A0A803N476</accession>
<dbReference type="Proteomes" id="UP000596660">
    <property type="component" value="Unplaced"/>
</dbReference>
<sequence>MSNKQVQKGSWAAKSMLRAIRSFAGAIGKRIGNGSSTSITRDIWVGKEKVKFSNTANFQQNAVVADLMTNSRQWNSSIVWRSFDAATARNILAIHIPEQDQQDEFSWLHEKYGEFSFRLGYLLQISNKNTQSWTLKNPLFWKKFWKLDLLPQWKWFI</sequence>
<dbReference type="Gramene" id="AUR62040147-RA">
    <property type="protein sequence ID" value="AUR62040147-RA:cds"/>
    <property type="gene ID" value="AUR62040147"/>
</dbReference>
<protein>
    <submittedName>
        <fullName evidence="1">Uncharacterized protein</fullName>
    </submittedName>
</protein>
<evidence type="ECO:0000313" key="1">
    <source>
        <dbReference type="EnsemblPlants" id="AUR62040147-RA:cds"/>
    </source>
</evidence>
<organism evidence="1 2">
    <name type="scientific">Chenopodium quinoa</name>
    <name type="common">Quinoa</name>
    <dbReference type="NCBI Taxonomy" id="63459"/>
    <lineage>
        <taxon>Eukaryota</taxon>
        <taxon>Viridiplantae</taxon>
        <taxon>Streptophyta</taxon>
        <taxon>Embryophyta</taxon>
        <taxon>Tracheophyta</taxon>
        <taxon>Spermatophyta</taxon>
        <taxon>Magnoliopsida</taxon>
        <taxon>eudicotyledons</taxon>
        <taxon>Gunneridae</taxon>
        <taxon>Pentapetalae</taxon>
        <taxon>Caryophyllales</taxon>
        <taxon>Chenopodiaceae</taxon>
        <taxon>Chenopodioideae</taxon>
        <taxon>Atripliceae</taxon>
        <taxon>Chenopodium</taxon>
    </lineage>
</organism>
<dbReference type="EnsemblPlants" id="AUR62040147-RA">
    <property type="protein sequence ID" value="AUR62040147-RA:cds"/>
    <property type="gene ID" value="AUR62040147"/>
</dbReference>
<reference evidence="1" key="2">
    <citation type="submission" date="2021-03" db="UniProtKB">
        <authorList>
            <consortium name="EnsemblPlants"/>
        </authorList>
    </citation>
    <scope>IDENTIFICATION</scope>
</reference>
<keyword evidence="2" id="KW-1185">Reference proteome</keyword>
<reference evidence="1" key="1">
    <citation type="journal article" date="2017" name="Nature">
        <title>The genome of Chenopodium quinoa.</title>
        <authorList>
            <person name="Jarvis D.E."/>
            <person name="Ho Y.S."/>
            <person name="Lightfoot D.J."/>
            <person name="Schmoeckel S.M."/>
            <person name="Li B."/>
            <person name="Borm T.J.A."/>
            <person name="Ohyanagi H."/>
            <person name="Mineta K."/>
            <person name="Michell C.T."/>
            <person name="Saber N."/>
            <person name="Kharbatia N.M."/>
            <person name="Rupper R.R."/>
            <person name="Sharp A.R."/>
            <person name="Dally N."/>
            <person name="Boughton B.A."/>
            <person name="Woo Y.H."/>
            <person name="Gao G."/>
            <person name="Schijlen E.G.W.M."/>
            <person name="Guo X."/>
            <person name="Momin A.A."/>
            <person name="Negrao S."/>
            <person name="Al-Babili S."/>
            <person name="Gehring C."/>
            <person name="Roessner U."/>
            <person name="Jung C."/>
            <person name="Murphy K."/>
            <person name="Arold S.T."/>
            <person name="Gojobori T."/>
            <person name="van der Linden C.G."/>
            <person name="van Loo E.N."/>
            <person name="Jellen E.N."/>
            <person name="Maughan P.J."/>
            <person name="Tester M."/>
        </authorList>
    </citation>
    <scope>NUCLEOTIDE SEQUENCE [LARGE SCALE GENOMIC DNA]</scope>
    <source>
        <strain evidence="1">cv. PI 614886</strain>
    </source>
</reference>